<keyword evidence="3" id="KW-1185">Reference proteome</keyword>
<evidence type="ECO:0000256" key="1">
    <source>
        <dbReference type="SAM" id="SignalP"/>
    </source>
</evidence>
<dbReference type="SUPFAM" id="SSF51445">
    <property type="entry name" value="(Trans)glycosidases"/>
    <property type="match status" value="1"/>
</dbReference>
<dbReference type="OrthoDB" id="136121at2"/>
<dbReference type="STRING" id="229921.ADN01_00335"/>
<feature type="chain" id="PRO_5006025881" description="Glycoside hydrolase family 42 N-terminal domain-containing protein" evidence="1">
    <location>
        <begin position="28"/>
        <end position="367"/>
    </location>
</feature>
<gene>
    <name evidence="2" type="ORF">ADN01_00335</name>
</gene>
<protein>
    <recommendedName>
        <fullName evidence="4">Glycoside hydrolase family 42 N-terminal domain-containing protein</fullName>
    </recommendedName>
</protein>
<dbReference type="GO" id="GO:0004553">
    <property type="term" value="F:hydrolase activity, hydrolyzing O-glycosyl compounds"/>
    <property type="evidence" value="ECO:0007669"/>
    <property type="project" value="TreeGrafter"/>
</dbReference>
<organism evidence="2 3">
    <name type="scientific">Levilinea saccharolytica</name>
    <dbReference type="NCBI Taxonomy" id="229921"/>
    <lineage>
        <taxon>Bacteria</taxon>
        <taxon>Bacillati</taxon>
        <taxon>Chloroflexota</taxon>
        <taxon>Anaerolineae</taxon>
        <taxon>Anaerolineales</taxon>
        <taxon>Anaerolineaceae</taxon>
        <taxon>Levilinea</taxon>
    </lineage>
</organism>
<sequence>MRFHWKILVLFCLAVAALTGLTLRASAEGEQKGGRLGGFAHLNSSDLEAAAWVAGDLGLDWVAVELDWAAFMPAANEPPDWAALDRAANAARQGHFYLLLSLTNAPDWARTDKGPDAQAVRSLVEALVQRYPEEIRAYEIFPAANTAAGWGAAPNPQAYVELLAVLKPVLQSLDPAPMLVAGGLVPVAASDQNQNLSDLTFLSAMYDTGLGRQFPVISLRYPHLQGRPDDIPQDEEPFQLRHYEDVRRIMIQYEHKNGRLWITRISPPSGRIESSEGAGEGQSAQAAWLKEAIVLAHAQVYMDVIIFHSLTADPNAPQDLALLSSAHEYHPFYQDLRSWVALNAPEAAAARHGRIKKGVIEKQPRDP</sequence>
<dbReference type="InterPro" id="IPR017853">
    <property type="entry name" value="GH"/>
</dbReference>
<dbReference type="Proteomes" id="UP000050501">
    <property type="component" value="Unassembled WGS sequence"/>
</dbReference>
<dbReference type="AlphaFoldDB" id="A0A0N8GTD2"/>
<dbReference type="PANTHER" id="PTHR12631:SF10">
    <property type="entry name" value="BETA-XYLOSIDASE-LIKE PROTEIN-RELATED"/>
    <property type="match status" value="1"/>
</dbReference>
<accession>A0A0N8GTD2</accession>
<feature type="signal peptide" evidence="1">
    <location>
        <begin position="1"/>
        <end position="27"/>
    </location>
</feature>
<keyword evidence="1" id="KW-0732">Signal</keyword>
<dbReference type="EMBL" id="LGCM01000002">
    <property type="protein sequence ID" value="KPL91770.1"/>
    <property type="molecule type" value="Genomic_DNA"/>
</dbReference>
<name>A0A0N8GTD2_9CHLR</name>
<comment type="caution">
    <text evidence="2">The sequence shown here is derived from an EMBL/GenBank/DDBJ whole genome shotgun (WGS) entry which is preliminary data.</text>
</comment>
<dbReference type="InterPro" id="IPR051923">
    <property type="entry name" value="Glycosyl_Hydrolase_39"/>
</dbReference>
<evidence type="ECO:0000313" key="3">
    <source>
        <dbReference type="Proteomes" id="UP000050501"/>
    </source>
</evidence>
<evidence type="ECO:0000313" key="2">
    <source>
        <dbReference type="EMBL" id="KPL91770.1"/>
    </source>
</evidence>
<evidence type="ECO:0008006" key="4">
    <source>
        <dbReference type="Google" id="ProtNLM"/>
    </source>
</evidence>
<proteinExistence type="predicted"/>
<dbReference type="PANTHER" id="PTHR12631">
    <property type="entry name" value="ALPHA-L-IDURONIDASE"/>
    <property type="match status" value="1"/>
</dbReference>
<dbReference type="RefSeq" id="WP_062417987.1">
    <property type="nucleotide sequence ID" value="NZ_DF967974.1"/>
</dbReference>
<reference evidence="2 3" key="1">
    <citation type="submission" date="2015-07" db="EMBL/GenBank/DDBJ databases">
        <title>Genome sequence of Levilinea saccharolytica DSM 16555.</title>
        <authorList>
            <person name="Hemp J."/>
            <person name="Ward L.M."/>
            <person name="Pace L.A."/>
            <person name="Fischer W.W."/>
        </authorList>
    </citation>
    <scope>NUCLEOTIDE SEQUENCE [LARGE SCALE GENOMIC DNA]</scope>
    <source>
        <strain evidence="2 3">KIBI-1</strain>
    </source>
</reference>
<dbReference type="Gene3D" id="3.20.20.80">
    <property type="entry name" value="Glycosidases"/>
    <property type="match status" value="1"/>
</dbReference>